<gene>
    <name evidence="2" type="ORF">ATO12_13640</name>
</gene>
<keyword evidence="3" id="KW-1185">Reference proteome</keyword>
<organism evidence="2 3">
    <name type="scientific">Aquimarina atlantica</name>
    <dbReference type="NCBI Taxonomy" id="1317122"/>
    <lineage>
        <taxon>Bacteria</taxon>
        <taxon>Pseudomonadati</taxon>
        <taxon>Bacteroidota</taxon>
        <taxon>Flavobacteriia</taxon>
        <taxon>Flavobacteriales</taxon>
        <taxon>Flavobacteriaceae</taxon>
        <taxon>Aquimarina</taxon>
    </lineage>
</organism>
<evidence type="ECO:0000313" key="3">
    <source>
        <dbReference type="Proteomes" id="UP000023541"/>
    </source>
</evidence>
<dbReference type="RefSeq" id="WP_034241452.1">
    <property type="nucleotide sequence ID" value="NZ_AQRA01000004.1"/>
</dbReference>
<name>A0A023BV94_9FLAO</name>
<proteinExistence type="predicted"/>
<keyword evidence="1" id="KW-0812">Transmembrane</keyword>
<dbReference type="STRING" id="1317122.ATO12_13640"/>
<protein>
    <submittedName>
        <fullName evidence="2">Uncharacterized protein</fullName>
    </submittedName>
</protein>
<dbReference type="AlphaFoldDB" id="A0A023BV94"/>
<dbReference type="eggNOG" id="ENOG5030RPC">
    <property type="taxonomic scope" value="Bacteria"/>
</dbReference>
<reference evidence="2 3" key="1">
    <citation type="submission" date="2014-04" db="EMBL/GenBank/DDBJ databases">
        <title>Aquimarina sp. 22II-S11-z7 Genome Sequencing.</title>
        <authorList>
            <person name="Lai Q."/>
        </authorList>
    </citation>
    <scope>NUCLEOTIDE SEQUENCE [LARGE SCALE GENOMIC DNA]</scope>
    <source>
        <strain evidence="2 3">22II-S11-z7</strain>
    </source>
</reference>
<feature type="transmembrane region" description="Helical" evidence="1">
    <location>
        <begin position="68"/>
        <end position="92"/>
    </location>
</feature>
<comment type="caution">
    <text evidence="2">The sequence shown here is derived from an EMBL/GenBank/DDBJ whole genome shotgun (WGS) entry which is preliminary data.</text>
</comment>
<dbReference type="EMBL" id="AQRA01000004">
    <property type="protein sequence ID" value="EZH73921.1"/>
    <property type="molecule type" value="Genomic_DNA"/>
</dbReference>
<keyword evidence="1" id="KW-1133">Transmembrane helix</keyword>
<dbReference type="Proteomes" id="UP000023541">
    <property type="component" value="Unassembled WGS sequence"/>
</dbReference>
<dbReference type="OrthoDB" id="1187383at2"/>
<evidence type="ECO:0000313" key="2">
    <source>
        <dbReference type="EMBL" id="EZH73921.1"/>
    </source>
</evidence>
<keyword evidence="1" id="KW-0472">Membrane</keyword>
<accession>A0A023BV94</accession>
<sequence length="291" mass="33837">MVCRFFIFTKKYIIHGGATEGYKSILINIENDEYIIAFLANTGDQTNELDLAKKLQQYYILQKMKTRLLFLSITLFVSGITNAQSITGLWTVDQVSVGDKKMTPIAKWFKYNADHSYQAGNGWLQNDEGSWTYNKKEKQFLPESKNGKDEYGAFKVEFSNDKMKWIRIEDGMKVIVSLSRISDVPKSPKDKAVGNWQLVSVYKNQKDITKSYNPEGKEAIFIRWTGTYRKTHPDTSRSNGYWYMNAHKPELHLIDYNRAIDVQVFIVSFQDNLMTMKPKNTKNITFTYKRT</sequence>
<evidence type="ECO:0000256" key="1">
    <source>
        <dbReference type="SAM" id="Phobius"/>
    </source>
</evidence>